<gene>
    <name evidence="1" type="ORF">ACD_2C00052G0013</name>
</gene>
<organism evidence="1">
    <name type="scientific">uncultured bacterium</name>
    <name type="common">gcode 4</name>
    <dbReference type="NCBI Taxonomy" id="1234023"/>
    <lineage>
        <taxon>Bacteria</taxon>
        <taxon>environmental samples</taxon>
    </lineage>
</organism>
<protein>
    <submittedName>
        <fullName evidence="1">Uncharacterized protein</fullName>
    </submittedName>
</protein>
<comment type="caution">
    <text evidence="1">The sequence shown here is derived from an EMBL/GenBank/DDBJ whole genome shotgun (WGS) entry which is preliminary data.</text>
</comment>
<dbReference type="AlphaFoldDB" id="K2G6U7"/>
<accession>K2G6U7</accession>
<sequence length="156" mass="18518">MEKNHTWLSAELFEEFRGKDLPIGEYVIVSGWTLAARWIRKCSDIDIAVSDGLWENLLRTYLPTVGNNIVRIVISENIEAFGNWSFIEFESSNWNPIIEEQISRAEIINWLSFQSLRDCIWFKSKSWRDKDKQDIGLIKSYIEKHPWEKDKIDFLF</sequence>
<proteinExistence type="predicted"/>
<dbReference type="EMBL" id="AMFJ01000052">
    <property type="protein sequence ID" value="EKE30052.1"/>
    <property type="molecule type" value="Genomic_DNA"/>
</dbReference>
<evidence type="ECO:0000313" key="1">
    <source>
        <dbReference type="EMBL" id="EKE30052.1"/>
    </source>
</evidence>
<reference evidence="1" key="1">
    <citation type="journal article" date="2012" name="Science">
        <title>Fermentation, hydrogen, and sulfur metabolism in multiple uncultivated bacterial phyla.</title>
        <authorList>
            <person name="Wrighton K.C."/>
            <person name="Thomas B.C."/>
            <person name="Sharon I."/>
            <person name="Miller C.S."/>
            <person name="Castelle C.J."/>
            <person name="VerBerkmoes N.C."/>
            <person name="Wilkins M.J."/>
            <person name="Hettich R.L."/>
            <person name="Lipton M.S."/>
            <person name="Williams K.H."/>
            <person name="Long P.E."/>
            <person name="Banfield J.F."/>
        </authorList>
    </citation>
    <scope>NUCLEOTIDE SEQUENCE [LARGE SCALE GENOMIC DNA]</scope>
</reference>
<name>K2G6U7_9BACT</name>